<evidence type="ECO:0000259" key="8">
    <source>
        <dbReference type="Pfam" id="PF00528"/>
    </source>
</evidence>
<sequence length="94" mass="9924">MFRNASLPALTIAAVTFGSLMVNAVIVETVFARKGLGRMTQTAINTLDLPLVQGIVVFVAAAFALINLVVDLVYPLLDPRLRATLAVAGGRGTR</sequence>
<name>A0ABP9QYV6_9PSEU</name>
<dbReference type="Pfam" id="PF00528">
    <property type="entry name" value="BPD_transp_1"/>
    <property type="match status" value="1"/>
</dbReference>
<evidence type="ECO:0000256" key="3">
    <source>
        <dbReference type="ARBA" id="ARBA00022475"/>
    </source>
</evidence>
<dbReference type="InterPro" id="IPR000515">
    <property type="entry name" value="MetI-like"/>
</dbReference>
<gene>
    <name evidence="9" type="ORF">GCM10023214_46300</name>
</gene>
<evidence type="ECO:0000256" key="6">
    <source>
        <dbReference type="ARBA" id="ARBA00023136"/>
    </source>
</evidence>
<feature type="transmembrane region" description="Helical" evidence="7">
    <location>
        <begin position="7"/>
        <end position="31"/>
    </location>
</feature>
<dbReference type="PANTHER" id="PTHR43163:SF6">
    <property type="entry name" value="DIPEPTIDE TRANSPORT SYSTEM PERMEASE PROTEIN DPPB-RELATED"/>
    <property type="match status" value="1"/>
</dbReference>
<feature type="domain" description="ABC transmembrane type-1" evidence="8">
    <location>
        <begin position="1"/>
        <end position="82"/>
    </location>
</feature>
<evidence type="ECO:0000256" key="5">
    <source>
        <dbReference type="ARBA" id="ARBA00022989"/>
    </source>
</evidence>
<feature type="transmembrane region" description="Helical" evidence="7">
    <location>
        <begin position="51"/>
        <end position="74"/>
    </location>
</feature>
<comment type="subcellular location">
    <subcellularLocation>
        <location evidence="1">Cell membrane</location>
        <topology evidence="1">Multi-pass membrane protein</topology>
    </subcellularLocation>
</comment>
<protein>
    <recommendedName>
        <fullName evidence="8">ABC transmembrane type-1 domain-containing protein</fullName>
    </recommendedName>
</protein>
<comment type="caution">
    <text evidence="9">The sequence shown here is derived from an EMBL/GenBank/DDBJ whole genome shotgun (WGS) entry which is preliminary data.</text>
</comment>
<evidence type="ECO:0000256" key="2">
    <source>
        <dbReference type="ARBA" id="ARBA00022448"/>
    </source>
</evidence>
<keyword evidence="5 7" id="KW-1133">Transmembrane helix</keyword>
<dbReference type="EMBL" id="BAABIB010000085">
    <property type="protein sequence ID" value="GAA5169311.1"/>
    <property type="molecule type" value="Genomic_DNA"/>
</dbReference>
<evidence type="ECO:0000256" key="1">
    <source>
        <dbReference type="ARBA" id="ARBA00004651"/>
    </source>
</evidence>
<evidence type="ECO:0000256" key="4">
    <source>
        <dbReference type="ARBA" id="ARBA00022692"/>
    </source>
</evidence>
<evidence type="ECO:0000313" key="10">
    <source>
        <dbReference type="Proteomes" id="UP001500192"/>
    </source>
</evidence>
<keyword evidence="2" id="KW-0813">Transport</keyword>
<evidence type="ECO:0000256" key="7">
    <source>
        <dbReference type="SAM" id="Phobius"/>
    </source>
</evidence>
<keyword evidence="6 7" id="KW-0472">Membrane</keyword>
<keyword evidence="3" id="KW-1003">Cell membrane</keyword>
<evidence type="ECO:0000313" key="9">
    <source>
        <dbReference type="EMBL" id="GAA5169311.1"/>
    </source>
</evidence>
<keyword evidence="10" id="KW-1185">Reference proteome</keyword>
<proteinExistence type="predicted"/>
<keyword evidence="4 7" id="KW-0812">Transmembrane</keyword>
<reference evidence="10" key="1">
    <citation type="journal article" date="2019" name="Int. J. Syst. Evol. Microbiol.">
        <title>The Global Catalogue of Microorganisms (GCM) 10K type strain sequencing project: providing services to taxonomists for standard genome sequencing and annotation.</title>
        <authorList>
            <consortium name="The Broad Institute Genomics Platform"/>
            <consortium name="The Broad Institute Genome Sequencing Center for Infectious Disease"/>
            <person name="Wu L."/>
            <person name="Ma J."/>
        </authorList>
    </citation>
    <scope>NUCLEOTIDE SEQUENCE [LARGE SCALE GENOMIC DNA]</scope>
    <source>
        <strain evidence="10">JCM 18054</strain>
    </source>
</reference>
<dbReference type="Proteomes" id="UP001500192">
    <property type="component" value="Unassembled WGS sequence"/>
</dbReference>
<accession>A0ABP9QYV6</accession>
<organism evidence="9 10">
    <name type="scientific">Amycolatopsis dongchuanensis</name>
    <dbReference type="NCBI Taxonomy" id="1070866"/>
    <lineage>
        <taxon>Bacteria</taxon>
        <taxon>Bacillati</taxon>
        <taxon>Actinomycetota</taxon>
        <taxon>Actinomycetes</taxon>
        <taxon>Pseudonocardiales</taxon>
        <taxon>Pseudonocardiaceae</taxon>
        <taxon>Amycolatopsis</taxon>
    </lineage>
</organism>
<dbReference type="PANTHER" id="PTHR43163">
    <property type="entry name" value="DIPEPTIDE TRANSPORT SYSTEM PERMEASE PROTEIN DPPB-RELATED"/>
    <property type="match status" value="1"/>
</dbReference>